<evidence type="ECO:0000313" key="9">
    <source>
        <dbReference type="Proteomes" id="UP000030651"/>
    </source>
</evidence>
<gene>
    <name evidence="8" type="ORF">PFICI_07674</name>
</gene>
<dbReference type="Proteomes" id="UP000030651">
    <property type="component" value="Unassembled WGS sequence"/>
</dbReference>
<keyword evidence="7" id="KW-0732">Signal</keyword>
<evidence type="ECO:0000256" key="2">
    <source>
        <dbReference type="ARBA" id="ARBA00022692"/>
    </source>
</evidence>
<dbReference type="RefSeq" id="XP_007834446.1">
    <property type="nucleotide sequence ID" value="XM_007836255.1"/>
</dbReference>
<evidence type="ECO:0000256" key="7">
    <source>
        <dbReference type="SAM" id="SignalP"/>
    </source>
</evidence>
<feature type="compositionally biased region" description="Polar residues" evidence="5">
    <location>
        <begin position="282"/>
        <end position="301"/>
    </location>
</feature>
<keyword evidence="2 6" id="KW-0812">Transmembrane</keyword>
<dbReference type="EMBL" id="KI912113">
    <property type="protein sequence ID" value="ETS80145.1"/>
    <property type="molecule type" value="Genomic_DNA"/>
</dbReference>
<keyword evidence="9" id="KW-1185">Reference proteome</keyword>
<dbReference type="KEGG" id="pfy:PFICI_07674"/>
<name>W3X239_PESFW</name>
<dbReference type="HOGENOM" id="CLU_826678_0_0_1"/>
<feature type="transmembrane region" description="Helical" evidence="6">
    <location>
        <begin position="157"/>
        <end position="178"/>
    </location>
</feature>
<dbReference type="eggNOG" id="ENOG502R1J4">
    <property type="taxonomic scope" value="Eukaryota"/>
</dbReference>
<feature type="signal peptide" evidence="7">
    <location>
        <begin position="1"/>
        <end position="25"/>
    </location>
</feature>
<feature type="compositionally biased region" description="Polar residues" evidence="5">
    <location>
        <begin position="227"/>
        <end position="239"/>
    </location>
</feature>
<keyword evidence="3 6" id="KW-1133">Transmembrane helix</keyword>
<dbReference type="PANTHER" id="PTHR15549">
    <property type="entry name" value="PAIRED IMMUNOGLOBULIN-LIKE TYPE 2 RECEPTOR"/>
    <property type="match status" value="1"/>
</dbReference>
<feature type="region of interest" description="Disordered" evidence="5">
    <location>
        <begin position="207"/>
        <end position="249"/>
    </location>
</feature>
<dbReference type="InParanoid" id="W3X239"/>
<proteinExistence type="predicted"/>
<comment type="subcellular location">
    <subcellularLocation>
        <location evidence="1">Membrane</location>
        <topology evidence="1">Single-pass membrane protein</topology>
    </subcellularLocation>
</comment>
<dbReference type="OrthoDB" id="5311469at2759"/>
<dbReference type="InterPro" id="IPR051694">
    <property type="entry name" value="Immunoregulatory_rcpt-like"/>
</dbReference>
<dbReference type="AlphaFoldDB" id="W3X239"/>
<evidence type="ECO:0008006" key="10">
    <source>
        <dbReference type="Google" id="ProtNLM"/>
    </source>
</evidence>
<accession>W3X239</accession>
<evidence type="ECO:0000256" key="3">
    <source>
        <dbReference type="ARBA" id="ARBA00022989"/>
    </source>
</evidence>
<protein>
    <recommendedName>
        <fullName evidence="10">Extracellular membrane protein CFEM domain-containing protein</fullName>
    </recommendedName>
</protein>
<evidence type="ECO:0000256" key="1">
    <source>
        <dbReference type="ARBA" id="ARBA00004167"/>
    </source>
</evidence>
<organism evidence="8 9">
    <name type="scientific">Pestalotiopsis fici (strain W106-1 / CGMCC3.15140)</name>
    <dbReference type="NCBI Taxonomy" id="1229662"/>
    <lineage>
        <taxon>Eukaryota</taxon>
        <taxon>Fungi</taxon>
        <taxon>Dikarya</taxon>
        <taxon>Ascomycota</taxon>
        <taxon>Pezizomycotina</taxon>
        <taxon>Sordariomycetes</taxon>
        <taxon>Xylariomycetidae</taxon>
        <taxon>Amphisphaeriales</taxon>
        <taxon>Sporocadaceae</taxon>
        <taxon>Pestalotiopsis</taxon>
    </lineage>
</organism>
<feature type="region of interest" description="Disordered" evidence="5">
    <location>
        <begin position="280"/>
        <end position="336"/>
    </location>
</feature>
<evidence type="ECO:0000256" key="5">
    <source>
        <dbReference type="SAM" id="MobiDB-lite"/>
    </source>
</evidence>
<dbReference type="OMA" id="ATLENNC"/>
<dbReference type="PANTHER" id="PTHR15549:SF26">
    <property type="entry name" value="AXIAL BUDDING PATTERN PROTEIN 2-RELATED"/>
    <property type="match status" value="1"/>
</dbReference>
<evidence type="ECO:0000313" key="8">
    <source>
        <dbReference type="EMBL" id="ETS80145.1"/>
    </source>
</evidence>
<keyword evidence="4 6" id="KW-0472">Membrane</keyword>
<evidence type="ECO:0000256" key="4">
    <source>
        <dbReference type="ARBA" id="ARBA00023136"/>
    </source>
</evidence>
<dbReference type="GO" id="GO:0016020">
    <property type="term" value="C:membrane"/>
    <property type="evidence" value="ECO:0007669"/>
    <property type="project" value="UniProtKB-SubCell"/>
</dbReference>
<sequence>MRALPQSLQALVLLLLTTSPRLVSAIENDFSAYPSGSQACLTQSADSSGCTGDTGTEMNECLCKNGGNFIYNTASCVALESPSDLETVYATLENNCAGTGVTISVGEAAFLAQASAATSSAATASSTASQTSTSTTSSASSTATADSGLSTGAKAGIGAGIGIAAVGLGLIGVFIWWYRRRSNQKGQKAAGDSNGAYAAASTAPSEYTSAFGQHHPSPHPESAIPLSATSGWNSPSPSAASGMYYKPQDAQVPGAGQPLLAELSSEGVQQVAPVELYAPHEGSSTLSPNTAATYGRSSPSSYHAELPGTSTPEPDRYQSPPGTHSPYSPPYERSHF</sequence>
<feature type="chain" id="PRO_5004834206" description="Extracellular membrane protein CFEM domain-containing protein" evidence="7">
    <location>
        <begin position="26"/>
        <end position="336"/>
    </location>
</feature>
<feature type="region of interest" description="Disordered" evidence="5">
    <location>
        <begin position="122"/>
        <end position="146"/>
    </location>
</feature>
<dbReference type="GeneID" id="19272687"/>
<dbReference type="GO" id="GO:0071944">
    <property type="term" value="C:cell periphery"/>
    <property type="evidence" value="ECO:0007669"/>
    <property type="project" value="UniProtKB-ARBA"/>
</dbReference>
<reference evidence="9" key="1">
    <citation type="journal article" date="2015" name="BMC Genomics">
        <title>Genomic and transcriptomic analysis of the endophytic fungus Pestalotiopsis fici reveals its lifestyle and high potential for synthesis of natural products.</title>
        <authorList>
            <person name="Wang X."/>
            <person name="Zhang X."/>
            <person name="Liu L."/>
            <person name="Xiang M."/>
            <person name="Wang W."/>
            <person name="Sun X."/>
            <person name="Che Y."/>
            <person name="Guo L."/>
            <person name="Liu G."/>
            <person name="Guo L."/>
            <person name="Wang C."/>
            <person name="Yin W.B."/>
            <person name="Stadler M."/>
            <person name="Zhang X."/>
            <person name="Liu X."/>
        </authorList>
    </citation>
    <scope>NUCLEOTIDE SEQUENCE [LARGE SCALE GENOMIC DNA]</scope>
    <source>
        <strain evidence="9">W106-1 / CGMCC3.15140</strain>
    </source>
</reference>
<evidence type="ECO:0000256" key="6">
    <source>
        <dbReference type="SAM" id="Phobius"/>
    </source>
</evidence>